<proteinExistence type="predicted"/>
<dbReference type="Proteomes" id="UP000613177">
    <property type="component" value="Unassembled WGS sequence"/>
</dbReference>
<protein>
    <submittedName>
        <fullName evidence="1">Uncharacterized protein</fullName>
    </submittedName>
</protein>
<evidence type="ECO:0000313" key="2">
    <source>
        <dbReference type="Proteomes" id="UP000613177"/>
    </source>
</evidence>
<keyword evidence="2" id="KW-1185">Reference proteome</keyword>
<dbReference type="EMBL" id="JAEPRE010000117">
    <property type="protein sequence ID" value="KAG2232256.1"/>
    <property type="molecule type" value="Genomic_DNA"/>
</dbReference>
<gene>
    <name evidence="1" type="ORF">INT48_001541</name>
</gene>
<name>A0A8H7SNJ9_9FUNG</name>
<evidence type="ECO:0000313" key="1">
    <source>
        <dbReference type="EMBL" id="KAG2232256.1"/>
    </source>
</evidence>
<sequence length="88" mass="10726">MCVQKFYIDEILDELLKYITANNANMLRTIMDEMKYKLSYAYITNRRDKHYFYFTEVDYSPEAIESRFAAFYLPSMTQDPWQHLSQQK</sequence>
<dbReference type="AlphaFoldDB" id="A0A8H7SNJ9"/>
<accession>A0A8H7SNJ9</accession>
<comment type="caution">
    <text evidence="1">The sequence shown here is derived from an EMBL/GenBank/DDBJ whole genome shotgun (WGS) entry which is preliminary data.</text>
</comment>
<reference evidence="1" key="1">
    <citation type="submission" date="2021-01" db="EMBL/GenBank/DDBJ databases">
        <title>Metabolic potential, ecology and presence of endohyphal bacteria is reflected in genomic diversity of Mucoromycotina.</title>
        <authorList>
            <person name="Muszewska A."/>
            <person name="Okrasinska A."/>
            <person name="Steczkiewicz K."/>
            <person name="Drgas O."/>
            <person name="Orlowska M."/>
            <person name="Perlinska-Lenart U."/>
            <person name="Aleksandrzak-Piekarczyk T."/>
            <person name="Szatraj K."/>
            <person name="Zielenkiewicz U."/>
            <person name="Pilsyk S."/>
            <person name="Malc E."/>
            <person name="Mieczkowski P."/>
            <person name="Kruszewska J.S."/>
            <person name="Biernat P."/>
            <person name="Pawlowska J."/>
        </authorList>
    </citation>
    <scope>NUCLEOTIDE SEQUENCE</scope>
    <source>
        <strain evidence="1">WA0000018081</strain>
    </source>
</reference>
<organism evidence="1 2">
    <name type="scientific">Thamnidium elegans</name>
    <dbReference type="NCBI Taxonomy" id="101142"/>
    <lineage>
        <taxon>Eukaryota</taxon>
        <taxon>Fungi</taxon>
        <taxon>Fungi incertae sedis</taxon>
        <taxon>Mucoromycota</taxon>
        <taxon>Mucoromycotina</taxon>
        <taxon>Mucoromycetes</taxon>
        <taxon>Mucorales</taxon>
        <taxon>Mucorineae</taxon>
        <taxon>Mucoraceae</taxon>
        <taxon>Thamnidium</taxon>
    </lineage>
</organism>